<reference evidence="1 2" key="1">
    <citation type="submission" date="2018-11" db="EMBL/GenBank/DDBJ databases">
        <title>Genomes From Bacteria Associated with the Canine Oral Cavity: a Test Case for Automated Genome-Based Taxonomic Assignment.</title>
        <authorList>
            <person name="Coil D.A."/>
            <person name="Jospin G."/>
            <person name="Darling A.E."/>
            <person name="Wallis C."/>
            <person name="Davis I.J."/>
            <person name="Harris S."/>
            <person name="Eisen J.A."/>
            <person name="Holcombe L.J."/>
            <person name="O'Flynn C."/>
        </authorList>
    </citation>
    <scope>NUCLEOTIDE SEQUENCE [LARGE SCALE GENOMIC DNA]</scope>
    <source>
        <strain evidence="1 2">OH887_COT-365</strain>
    </source>
</reference>
<dbReference type="EMBL" id="RQZG01000025">
    <property type="protein sequence ID" value="RRD03241.1"/>
    <property type="molecule type" value="Genomic_DNA"/>
</dbReference>
<gene>
    <name evidence="1" type="ORF">EII34_15045</name>
</gene>
<accession>A0A3P1T1D4</accession>
<comment type="caution">
    <text evidence="1">The sequence shown here is derived from an EMBL/GenBank/DDBJ whole genome shotgun (WGS) entry which is preliminary data.</text>
</comment>
<dbReference type="OrthoDB" id="1780383at2"/>
<dbReference type="Pfam" id="PF05133">
    <property type="entry name" value="SPP1_portal"/>
    <property type="match status" value="1"/>
</dbReference>
<dbReference type="InterPro" id="IPR021145">
    <property type="entry name" value="Portal_protein_SPP1_Gp6-like"/>
</dbReference>
<proteinExistence type="predicted"/>
<protein>
    <submittedName>
        <fullName evidence="1">Phage portal protein</fullName>
    </submittedName>
</protein>
<dbReference type="AlphaFoldDB" id="A0A3P1T1D4"/>
<evidence type="ECO:0000313" key="1">
    <source>
        <dbReference type="EMBL" id="RRD03241.1"/>
    </source>
</evidence>
<organism evidence="1 2">
    <name type="scientific">Arachnia propionica</name>
    <dbReference type="NCBI Taxonomy" id="1750"/>
    <lineage>
        <taxon>Bacteria</taxon>
        <taxon>Bacillati</taxon>
        <taxon>Actinomycetota</taxon>
        <taxon>Actinomycetes</taxon>
        <taxon>Propionibacteriales</taxon>
        <taxon>Propionibacteriaceae</taxon>
        <taxon>Arachnia</taxon>
    </lineage>
</organism>
<sequence>MFRQLDSLSGFHRKMLGYYEGSKRLQRMGPVIPKALRNLDVVAGWPGIAVDALEERLDWLGWAGGSEFGLDEVFRTSRLGSESASAHLDALVHGTSFLVIAKSGGRVSVIPQSPLNTTGILSRDGFTLDAALIRQPTEGRPDAWEVELFLLGRVLTVEVSGNLHANGGDSWKVLEEAQTGLPDVVPVVPVQNQRRTSRPWGRSEISVPMRFYTDEAARALLGMSVNRDFYSFPQRYVKGVDQSDFSNPDGSAKPGWEIAAGAFLAMGKDDDGDLPDMGEFRPNSPAPFTEQIRVLAQLMAGASAVPERYFGFVTSNPPSAEALLGETDRLVKRAERRQGQFGSAWALAGWLAARMLGHRVTESEFHGRVRPRWRDAATPTRAATADAVTKLTAAGVLPPDSDEVLRMLDFDEATIASIQEHRRNAAPDPLAALAGAVGRQTDGTSEATELKAKFDALGVAVRSGVDPDDAAAKLGLEGLEFTGAVPVSLRMPEADAEQLED</sequence>
<name>A0A3P1T1D4_9ACTN</name>
<evidence type="ECO:0000313" key="2">
    <source>
        <dbReference type="Proteomes" id="UP000280819"/>
    </source>
</evidence>
<dbReference type="Proteomes" id="UP000280819">
    <property type="component" value="Unassembled WGS sequence"/>
</dbReference>